<organism evidence="1 2">
    <name type="scientific">Caerostris darwini</name>
    <dbReference type="NCBI Taxonomy" id="1538125"/>
    <lineage>
        <taxon>Eukaryota</taxon>
        <taxon>Metazoa</taxon>
        <taxon>Ecdysozoa</taxon>
        <taxon>Arthropoda</taxon>
        <taxon>Chelicerata</taxon>
        <taxon>Arachnida</taxon>
        <taxon>Araneae</taxon>
        <taxon>Araneomorphae</taxon>
        <taxon>Entelegynae</taxon>
        <taxon>Araneoidea</taxon>
        <taxon>Araneidae</taxon>
        <taxon>Caerostris</taxon>
    </lineage>
</organism>
<keyword evidence="2" id="KW-1185">Reference proteome</keyword>
<dbReference type="EMBL" id="BPLQ01013362">
    <property type="protein sequence ID" value="GIY71538.1"/>
    <property type="molecule type" value="Genomic_DNA"/>
</dbReference>
<reference evidence="1 2" key="1">
    <citation type="submission" date="2021-06" db="EMBL/GenBank/DDBJ databases">
        <title>Caerostris darwini draft genome.</title>
        <authorList>
            <person name="Kono N."/>
            <person name="Arakawa K."/>
        </authorList>
    </citation>
    <scope>NUCLEOTIDE SEQUENCE [LARGE SCALE GENOMIC DNA]</scope>
</reference>
<dbReference type="AlphaFoldDB" id="A0AAV4VPW2"/>
<proteinExistence type="predicted"/>
<accession>A0AAV4VPW2</accession>
<protein>
    <submittedName>
        <fullName evidence="1">Uncharacterized protein</fullName>
    </submittedName>
</protein>
<gene>
    <name evidence="1" type="ORF">CDAR_254741</name>
</gene>
<name>A0AAV4VPW2_9ARAC</name>
<sequence>MLAFGMSNSTSAERRCDYRRVKYKFSECLMKTRLSRVYCFNAKASKDQNRAILIVDTTCVPDTQDKLLPHALDFRLLTNHDSLRSLLHRYCPLLGLNPLRLSSNYDSPTFRRLVCAKCL</sequence>
<dbReference type="Proteomes" id="UP001054837">
    <property type="component" value="Unassembled WGS sequence"/>
</dbReference>
<evidence type="ECO:0000313" key="2">
    <source>
        <dbReference type="Proteomes" id="UP001054837"/>
    </source>
</evidence>
<comment type="caution">
    <text evidence="1">The sequence shown here is derived from an EMBL/GenBank/DDBJ whole genome shotgun (WGS) entry which is preliminary data.</text>
</comment>
<evidence type="ECO:0000313" key="1">
    <source>
        <dbReference type="EMBL" id="GIY71538.1"/>
    </source>
</evidence>